<dbReference type="GO" id="GO:0016887">
    <property type="term" value="F:ATP hydrolysis activity"/>
    <property type="evidence" value="ECO:0007669"/>
    <property type="project" value="InterPro"/>
</dbReference>
<protein>
    <submittedName>
        <fullName evidence="2">AAA family ATPase</fullName>
    </submittedName>
</protein>
<gene>
    <name evidence="2" type="ORF">P8936_12235</name>
</gene>
<dbReference type="Pfam" id="PF13401">
    <property type="entry name" value="AAA_22"/>
    <property type="match status" value="1"/>
</dbReference>
<accession>A0AAU7D3X8</accession>
<proteinExistence type="predicted"/>
<evidence type="ECO:0000259" key="1">
    <source>
        <dbReference type="Pfam" id="PF13401"/>
    </source>
</evidence>
<dbReference type="InterPro" id="IPR052026">
    <property type="entry name" value="ExeA_AAA_ATPase_DNA-bind"/>
</dbReference>
<dbReference type="EMBL" id="CP121195">
    <property type="protein sequence ID" value="XBH12458.1"/>
    <property type="molecule type" value="Genomic_DNA"/>
</dbReference>
<dbReference type="RefSeq" id="WP_348269479.1">
    <property type="nucleotide sequence ID" value="NZ_CP121195.1"/>
</dbReference>
<feature type="domain" description="ORC1/DEAH AAA+ ATPase" evidence="1">
    <location>
        <begin position="105"/>
        <end position="158"/>
    </location>
</feature>
<organism evidence="2">
    <name type="scientific">Edaphobacter paludis</name>
    <dbReference type="NCBI Taxonomy" id="3035702"/>
    <lineage>
        <taxon>Bacteria</taxon>
        <taxon>Pseudomonadati</taxon>
        <taxon>Acidobacteriota</taxon>
        <taxon>Terriglobia</taxon>
        <taxon>Terriglobales</taxon>
        <taxon>Acidobacteriaceae</taxon>
        <taxon>Edaphobacter</taxon>
    </lineage>
</organism>
<dbReference type="SUPFAM" id="SSF52540">
    <property type="entry name" value="P-loop containing nucleoside triphosphate hydrolases"/>
    <property type="match status" value="1"/>
</dbReference>
<sequence length="258" mass="29460">MFVSYSAYNCLFIDSLFNEVREQWKKPDIVFLDKLTTVRGRADINLARERVMSIVLNPLRREATKVLEEIRVKDEKRRREIMDKPGCSPCDRPAVDPTYFETYKQYQVKERAVADPTTLILVDEADRLHMNSLEQIRSIFDEGTAGLVLIGMSGIEKRIARFPQFYSRIGFVHEFRPLDAEQVQTLLETKWAPVGVTLPDEQLLPEVIASLIRMSGGNFRLLTRLLTQIERVLGVNDLHLVTNAVVEAARDSLVIGPG</sequence>
<name>A0AAU7D3X8_9BACT</name>
<evidence type="ECO:0000313" key="2">
    <source>
        <dbReference type="EMBL" id="XBH12458.1"/>
    </source>
</evidence>
<dbReference type="InterPro" id="IPR049945">
    <property type="entry name" value="AAA_22"/>
</dbReference>
<dbReference type="InterPro" id="IPR027417">
    <property type="entry name" value="P-loop_NTPase"/>
</dbReference>
<dbReference type="AlphaFoldDB" id="A0AAU7D3X8"/>
<dbReference type="PANTHER" id="PTHR35894:SF1">
    <property type="entry name" value="PHOSPHORIBULOKINASE _ URIDINE KINASE FAMILY"/>
    <property type="match status" value="1"/>
</dbReference>
<reference evidence="2" key="1">
    <citation type="submission" date="2023-03" db="EMBL/GenBank/DDBJ databases">
        <title>Edaphobacter sp.</title>
        <authorList>
            <person name="Huber K.J."/>
            <person name="Papendorf J."/>
            <person name="Pilke C."/>
            <person name="Bunk B."/>
            <person name="Sproeer C."/>
            <person name="Pester M."/>
        </authorList>
    </citation>
    <scope>NUCLEOTIDE SEQUENCE</scope>
    <source>
        <strain evidence="2">DSM 109920</strain>
    </source>
</reference>
<dbReference type="PANTHER" id="PTHR35894">
    <property type="entry name" value="GENERAL SECRETION PATHWAY PROTEIN A-RELATED"/>
    <property type="match status" value="1"/>
</dbReference>